<reference evidence="1 2" key="1">
    <citation type="journal article" date="2019" name="Commun. Biol.">
        <title>The bagworm genome reveals a unique fibroin gene that provides high tensile strength.</title>
        <authorList>
            <person name="Kono N."/>
            <person name="Nakamura H."/>
            <person name="Ohtoshi R."/>
            <person name="Tomita M."/>
            <person name="Numata K."/>
            <person name="Arakawa K."/>
        </authorList>
    </citation>
    <scope>NUCLEOTIDE SEQUENCE [LARGE SCALE GENOMIC DNA]</scope>
</reference>
<organism evidence="1 2">
    <name type="scientific">Eumeta variegata</name>
    <name type="common">Bagworm moth</name>
    <name type="synonym">Eumeta japonica</name>
    <dbReference type="NCBI Taxonomy" id="151549"/>
    <lineage>
        <taxon>Eukaryota</taxon>
        <taxon>Metazoa</taxon>
        <taxon>Ecdysozoa</taxon>
        <taxon>Arthropoda</taxon>
        <taxon>Hexapoda</taxon>
        <taxon>Insecta</taxon>
        <taxon>Pterygota</taxon>
        <taxon>Neoptera</taxon>
        <taxon>Endopterygota</taxon>
        <taxon>Lepidoptera</taxon>
        <taxon>Glossata</taxon>
        <taxon>Ditrysia</taxon>
        <taxon>Tineoidea</taxon>
        <taxon>Psychidae</taxon>
        <taxon>Oiketicinae</taxon>
        <taxon>Eumeta</taxon>
    </lineage>
</organism>
<protein>
    <submittedName>
        <fullName evidence="1">Uncharacterized protein</fullName>
    </submittedName>
</protein>
<accession>A0A4C1XAC1</accession>
<name>A0A4C1XAC1_EUMVA</name>
<sequence length="88" mass="9418">MRRSGGISNAVTSFNYTSIAAAGERDDFSGNDSRIGTGGRSVTPAVVGLMGKHAIRPIYHDDRSAVSGEERSRRPGHALKYTFNAVVH</sequence>
<dbReference type="EMBL" id="BGZK01000773">
    <property type="protein sequence ID" value="GBP59862.1"/>
    <property type="molecule type" value="Genomic_DNA"/>
</dbReference>
<evidence type="ECO:0000313" key="1">
    <source>
        <dbReference type="EMBL" id="GBP59862.1"/>
    </source>
</evidence>
<dbReference type="Proteomes" id="UP000299102">
    <property type="component" value="Unassembled WGS sequence"/>
</dbReference>
<evidence type="ECO:0000313" key="2">
    <source>
        <dbReference type="Proteomes" id="UP000299102"/>
    </source>
</evidence>
<gene>
    <name evidence="1" type="ORF">EVAR_44538_1</name>
</gene>
<keyword evidence="2" id="KW-1185">Reference proteome</keyword>
<dbReference type="AlphaFoldDB" id="A0A4C1XAC1"/>
<comment type="caution">
    <text evidence="1">The sequence shown here is derived from an EMBL/GenBank/DDBJ whole genome shotgun (WGS) entry which is preliminary data.</text>
</comment>
<proteinExistence type="predicted"/>